<gene>
    <name evidence="2" type="ORF">P691DRAFT_738915</name>
</gene>
<reference evidence="2" key="1">
    <citation type="submission" date="2020-11" db="EMBL/GenBank/DDBJ databases">
        <authorList>
            <consortium name="DOE Joint Genome Institute"/>
            <person name="Ahrendt S."/>
            <person name="Riley R."/>
            <person name="Andreopoulos W."/>
            <person name="Labutti K."/>
            <person name="Pangilinan J."/>
            <person name="Ruiz-Duenas F.J."/>
            <person name="Barrasa J.M."/>
            <person name="Sanchez-Garcia M."/>
            <person name="Camarero S."/>
            <person name="Miyauchi S."/>
            <person name="Serrano A."/>
            <person name="Linde D."/>
            <person name="Babiker R."/>
            <person name="Drula E."/>
            <person name="Ayuso-Fernandez I."/>
            <person name="Pacheco R."/>
            <person name="Padilla G."/>
            <person name="Ferreira P."/>
            <person name="Barriuso J."/>
            <person name="Kellner H."/>
            <person name="Castanera R."/>
            <person name="Alfaro M."/>
            <person name="Ramirez L."/>
            <person name="Pisabarro A.G."/>
            <person name="Kuo A."/>
            <person name="Tritt A."/>
            <person name="Lipzen A."/>
            <person name="He G."/>
            <person name="Yan M."/>
            <person name="Ng V."/>
            <person name="Cullen D."/>
            <person name="Martin F."/>
            <person name="Rosso M.-N."/>
            <person name="Henrissat B."/>
            <person name="Hibbett D."/>
            <person name="Martinez A.T."/>
            <person name="Grigoriev I.V."/>
        </authorList>
    </citation>
    <scope>NUCLEOTIDE SEQUENCE</scope>
    <source>
        <strain evidence="2">MF-IS2</strain>
    </source>
</reference>
<feature type="compositionally biased region" description="Basic residues" evidence="1">
    <location>
        <begin position="287"/>
        <end position="296"/>
    </location>
</feature>
<dbReference type="OrthoDB" id="9997739at2759"/>
<dbReference type="Gene3D" id="3.30.710.10">
    <property type="entry name" value="Potassium Channel Kv1.1, Chain A"/>
    <property type="match status" value="1"/>
</dbReference>
<feature type="compositionally biased region" description="Basic and acidic residues" evidence="1">
    <location>
        <begin position="1"/>
        <end position="14"/>
    </location>
</feature>
<evidence type="ECO:0000313" key="3">
    <source>
        <dbReference type="Proteomes" id="UP000807342"/>
    </source>
</evidence>
<evidence type="ECO:0000313" key="2">
    <source>
        <dbReference type="EMBL" id="KAF9442495.1"/>
    </source>
</evidence>
<feature type="region of interest" description="Disordered" evidence="1">
    <location>
        <begin position="265"/>
        <end position="296"/>
    </location>
</feature>
<evidence type="ECO:0008006" key="4">
    <source>
        <dbReference type="Google" id="ProtNLM"/>
    </source>
</evidence>
<evidence type="ECO:0000256" key="1">
    <source>
        <dbReference type="SAM" id="MobiDB-lite"/>
    </source>
</evidence>
<accession>A0A9P6BYG9</accession>
<name>A0A9P6BYG9_9AGAR</name>
<keyword evidence="3" id="KW-1185">Reference proteome</keyword>
<feature type="compositionally biased region" description="Gly residues" evidence="1">
    <location>
        <begin position="268"/>
        <end position="286"/>
    </location>
</feature>
<dbReference type="Proteomes" id="UP000807342">
    <property type="component" value="Unassembled WGS sequence"/>
</dbReference>
<dbReference type="EMBL" id="MU151620">
    <property type="protein sequence ID" value="KAF9442495.1"/>
    <property type="molecule type" value="Genomic_DNA"/>
</dbReference>
<sequence length="296" mass="33544">MTKKGDTTTDKGDKTSPQIPVRSPSLSTHPDYYFGDGNLHFYADRILFKVHAHFFLRESMFWRERLLGPNSSGYGPLIRGTSDSNAIILEERPEDFEQLLWIWYQTDYDRSTATLQNWITILRYCTKWDFPKLKSLAIQYLETFDMDTVERVVLYQENLVPEIRLFPLYMKLASREERLGLAESRALGFDTIVLIHEARERLRAPPSENYLLSPIRTDLKHTDVMDIVASTFNIPLKEIDSDGGNTVPQFRCLVTRAHASSCLFEGTPSGGGSSNPGRGGQSQRGGTRGRGRGGGN</sequence>
<protein>
    <recommendedName>
        <fullName evidence="4">BTB domain-containing protein</fullName>
    </recommendedName>
</protein>
<feature type="region of interest" description="Disordered" evidence="1">
    <location>
        <begin position="1"/>
        <end position="24"/>
    </location>
</feature>
<dbReference type="InterPro" id="IPR011333">
    <property type="entry name" value="SKP1/BTB/POZ_sf"/>
</dbReference>
<comment type="caution">
    <text evidence="2">The sequence shown here is derived from an EMBL/GenBank/DDBJ whole genome shotgun (WGS) entry which is preliminary data.</text>
</comment>
<proteinExistence type="predicted"/>
<dbReference type="AlphaFoldDB" id="A0A9P6BYG9"/>
<organism evidence="2 3">
    <name type="scientific">Macrolepiota fuliginosa MF-IS2</name>
    <dbReference type="NCBI Taxonomy" id="1400762"/>
    <lineage>
        <taxon>Eukaryota</taxon>
        <taxon>Fungi</taxon>
        <taxon>Dikarya</taxon>
        <taxon>Basidiomycota</taxon>
        <taxon>Agaricomycotina</taxon>
        <taxon>Agaricomycetes</taxon>
        <taxon>Agaricomycetidae</taxon>
        <taxon>Agaricales</taxon>
        <taxon>Agaricineae</taxon>
        <taxon>Agaricaceae</taxon>
        <taxon>Macrolepiota</taxon>
    </lineage>
</organism>